<feature type="signal peptide" evidence="1">
    <location>
        <begin position="1"/>
        <end position="24"/>
    </location>
</feature>
<name>A0A9P6QWM1_9FUNG</name>
<reference evidence="2" key="1">
    <citation type="journal article" date="2020" name="Fungal Divers.">
        <title>Resolving the Mortierellaceae phylogeny through synthesis of multi-gene phylogenetics and phylogenomics.</title>
        <authorList>
            <person name="Vandepol N."/>
            <person name="Liber J."/>
            <person name="Desiro A."/>
            <person name="Na H."/>
            <person name="Kennedy M."/>
            <person name="Barry K."/>
            <person name="Grigoriev I.V."/>
            <person name="Miller A.N."/>
            <person name="O'Donnell K."/>
            <person name="Stajich J.E."/>
            <person name="Bonito G."/>
        </authorList>
    </citation>
    <scope>NUCLEOTIDE SEQUENCE</scope>
    <source>
        <strain evidence="2">NVP60</strain>
    </source>
</reference>
<organism evidence="2 3">
    <name type="scientific">Linnemannia gamsii</name>
    <dbReference type="NCBI Taxonomy" id="64522"/>
    <lineage>
        <taxon>Eukaryota</taxon>
        <taxon>Fungi</taxon>
        <taxon>Fungi incertae sedis</taxon>
        <taxon>Mucoromycota</taxon>
        <taxon>Mortierellomycotina</taxon>
        <taxon>Mortierellomycetes</taxon>
        <taxon>Mortierellales</taxon>
        <taxon>Mortierellaceae</taxon>
        <taxon>Linnemannia</taxon>
    </lineage>
</organism>
<evidence type="ECO:0008006" key="4">
    <source>
        <dbReference type="Google" id="ProtNLM"/>
    </source>
</evidence>
<proteinExistence type="predicted"/>
<evidence type="ECO:0000313" key="3">
    <source>
        <dbReference type="Proteomes" id="UP000823405"/>
    </source>
</evidence>
<dbReference type="EMBL" id="JAAAIN010002113">
    <property type="protein sequence ID" value="KAG0296732.1"/>
    <property type="molecule type" value="Genomic_DNA"/>
</dbReference>
<sequence>MRFQTILPSILALAIASSSSPVAADFASDYAACTTCFRNAIKDIGNCGSLPKASPMDAANSWAMKATDKPCFCALSSDMTWTNQCSTAETCGVDYSTKQATVFSTNKQTFCEGASTNKNSANMVKATAGITIGFAAAVAQALL</sequence>
<comment type="caution">
    <text evidence="2">The sequence shown here is derived from an EMBL/GenBank/DDBJ whole genome shotgun (WGS) entry which is preliminary data.</text>
</comment>
<keyword evidence="3" id="KW-1185">Reference proteome</keyword>
<protein>
    <recommendedName>
        <fullName evidence="4">Extracellular membrane protein CFEM domain-containing protein</fullName>
    </recommendedName>
</protein>
<keyword evidence="1" id="KW-0732">Signal</keyword>
<gene>
    <name evidence="2" type="ORF">BGZ97_004461</name>
</gene>
<dbReference type="OrthoDB" id="2435971at2759"/>
<dbReference type="AlphaFoldDB" id="A0A9P6QWM1"/>
<evidence type="ECO:0000256" key="1">
    <source>
        <dbReference type="SAM" id="SignalP"/>
    </source>
</evidence>
<feature type="chain" id="PRO_5040419122" description="Extracellular membrane protein CFEM domain-containing protein" evidence="1">
    <location>
        <begin position="25"/>
        <end position="143"/>
    </location>
</feature>
<evidence type="ECO:0000313" key="2">
    <source>
        <dbReference type="EMBL" id="KAG0296732.1"/>
    </source>
</evidence>
<dbReference type="Proteomes" id="UP000823405">
    <property type="component" value="Unassembled WGS sequence"/>
</dbReference>
<accession>A0A9P6QWM1</accession>